<dbReference type="SUPFAM" id="SSF56784">
    <property type="entry name" value="HAD-like"/>
    <property type="match status" value="1"/>
</dbReference>
<dbReference type="OMA" id="MDGVYSH"/>
<dbReference type="GO" id="GO:0016791">
    <property type="term" value="F:phosphatase activity"/>
    <property type="evidence" value="ECO:0007669"/>
    <property type="project" value="UniProtKB-ARBA"/>
</dbReference>
<dbReference type="OrthoDB" id="27226at2759"/>
<dbReference type="InterPro" id="IPR036412">
    <property type="entry name" value="HAD-like_sf"/>
</dbReference>
<evidence type="ECO:0000313" key="1">
    <source>
        <dbReference type="EMBL" id="GAB69090.1"/>
    </source>
</evidence>
<protein>
    <submittedName>
        <fullName evidence="1">Hydrolase</fullName>
    </submittedName>
</protein>
<dbReference type="PANTHER" id="PTHR10000">
    <property type="entry name" value="PHOSPHOSERINE PHOSPHATASE"/>
    <property type="match status" value="1"/>
</dbReference>
<feature type="non-terminal residue" evidence="1">
    <location>
        <position position="231"/>
    </location>
</feature>
<evidence type="ECO:0000313" key="2">
    <source>
        <dbReference type="Proteomes" id="UP000006319"/>
    </source>
</evidence>
<dbReference type="KEGG" id="pcy:PCYB_145180"/>
<name>K6V1P9_PLACD</name>
<dbReference type="VEuPathDB" id="PlasmoDB:PCYB_145180"/>
<keyword evidence="1" id="KW-0378">Hydrolase</keyword>
<dbReference type="Pfam" id="PF08282">
    <property type="entry name" value="Hydrolase_3"/>
    <property type="match status" value="1"/>
</dbReference>
<dbReference type="Gene3D" id="3.30.1240.10">
    <property type="match status" value="1"/>
</dbReference>
<dbReference type="AlphaFoldDB" id="K6V1P9"/>
<dbReference type="Proteomes" id="UP000006319">
    <property type="component" value="Chromosome 14"/>
</dbReference>
<sequence>KNMYIKKKYQELLKYKESDECLNDLLQRNSVKLITIDIDGTLADDDSKISDENLSAIKIAKRLGIKVILATGKLHHIAMRMFTKKQKDIYEIEKMDGVYSHGAYLNIRGVNYVYRKFNMIDIEFILFALSSHNVLKNAIFVTPTDVYVFNDDPEFKKKYAIYESGVDVPVNGPAVKSLDKRYNAVLLTNIKDILMIGDIVSIEIFEKIYPEQEPFKELHTELFPELESRFK</sequence>
<organism evidence="1 2">
    <name type="scientific">Plasmodium cynomolgi (strain B)</name>
    <dbReference type="NCBI Taxonomy" id="1120755"/>
    <lineage>
        <taxon>Eukaryota</taxon>
        <taxon>Sar</taxon>
        <taxon>Alveolata</taxon>
        <taxon>Apicomplexa</taxon>
        <taxon>Aconoidasida</taxon>
        <taxon>Haemosporida</taxon>
        <taxon>Plasmodiidae</taxon>
        <taxon>Plasmodium</taxon>
        <taxon>Plasmodium (Plasmodium)</taxon>
    </lineage>
</organism>
<dbReference type="InterPro" id="IPR023214">
    <property type="entry name" value="HAD_sf"/>
</dbReference>
<dbReference type="Gene3D" id="3.40.50.1000">
    <property type="entry name" value="HAD superfamily/HAD-like"/>
    <property type="match status" value="1"/>
</dbReference>
<dbReference type="GO" id="GO:0000287">
    <property type="term" value="F:magnesium ion binding"/>
    <property type="evidence" value="ECO:0007669"/>
    <property type="project" value="TreeGrafter"/>
</dbReference>
<dbReference type="eggNOG" id="ENOG502TN7U">
    <property type="taxonomic scope" value="Eukaryota"/>
</dbReference>
<dbReference type="GeneID" id="14695472"/>
<feature type="non-terminal residue" evidence="1">
    <location>
        <position position="1"/>
    </location>
</feature>
<keyword evidence="2" id="KW-1185">Reference proteome</keyword>
<dbReference type="EMBL" id="DF157106">
    <property type="protein sequence ID" value="GAB69090.1"/>
    <property type="molecule type" value="Genomic_DNA"/>
</dbReference>
<dbReference type="GO" id="GO:0005829">
    <property type="term" value="C:cytosol"/>
    <property type="evidence" value="ECO:0007669"/>
    <property type="project" value="TreeGrafter"/>
</dbReference>
<accession>K6V1P9</accession>
<dbReference type="RefSeq" id="XP_004225037.1">
    <property type="nucleotide sequence ID" value="XM_004224989.1"/>
</dbReference>
<reference evidence="1 2" key="1">
    <citation type="journal article" date="2012" name="Nat. Genet.">
        <title>Plasmodium cynomolgi genome sequences provide insight into Plasmodium vivax and the monkey malaria clade.</title>
        <authorList>
            <person name="Tachibana S."/>
            <person name="Sullivan S.A."/>
            <person name="Kawai S."/>
            <person name="Nakamura S."/>
            <person name="Kim H.R."/>
            <person name="Goto N."/>
            <person name="Arisue N."/>
            <person name="Palacpac N.M.Q."/>
            <person name="Honma H."/>
            <person name="Yagi M."/>
            <person name="Tougan T."/>
            <person name="Katakai Y."/>
            <person name="Kaneko O."/>
            <person name="Mita T."/>
            <person name="Kita K."/>
            <person name="Yasutomi Y."/>
            <person name="Sutton P.L."/>
            <person name="Shakhbatyan R."/>
            <person name="Horii T."/>
            <person name="Yasunaga T."/>
            <person name="Barnwell J.W."/>
            <person name="Escalante A.A."/>
            <person name="Carlton J.M."/>
            <person name="Tanabe K."/>
        </authorList>
    </citation>
    <scope>NUCLEOTIDE SEQUENCE [LARGE SCALE GENOMIC DNA]</scope>
    <source>
        <strain evidence="1 2">B</strain>
    </source>
</reference>
<gene>
    <name evidence="1" type="ORF">PCYB_145180</name>
</gene>
<dbReference type="PANTHER" id="PTHR10000:SF8">
    <property type="entry name" value="HAD SUPERFAMILY HYDROLASE-LIKE, TYPE 3"/>
    <property type="match status" value="1"/>
</dbReference>
<proteinExistence type="predicted"/>